<evidence type="ECO:0000256" key="2">
    <source>
        <dbReference type="ARBA" id="ARBA00023002"/>
    </source>
</evidence>
<dbReference type="PRINTS" id="PR00080">
    <property type="entry name" value="SDRFAMILY"/>
</dbReference>
<dbReference type="GO" id="GO:0016614">
    <property type="term" value="F:oxidoreductase activity, acting on CH-OH group of donors"/>
    <property type="evidence" value="ECO:0007669"/>
    <property type="project" value="UniProtKB-ARBA"/>
</dbReference>
<dbReference type="EMBL" id="JBAMMX010000012">
    <property type="protein sequence ID" value="KAK6930008.1"/>
    <property type="molecule type" value="Genomic_DNA"/>
</dbReference>
<feature type="non-terminal residue" evidence="3">
    <location>
        <position position="1"/>
    </location>
</feature>
<keyword evidence="4" id="KW-1185">Reference proteome</keyword>
<dbReference type="AlphaFoldDB" id="A0AAN8V7V2"/>
<reference evidence="3 4" key="1">
    <citation type="submission" date="2023-12" db="EMBL/GenBank/DDBJ databases">
        <title>A high-quality genome assembly for Dillenia turbinata (Dilleniales).</title>
        <authorList>
            <person name="Chanderbali A."/>
        </authorList>
    </citation>
    <scope>NUCLEOTIDE SEQUENCE [LARGE SCALE GENOMIC DNA]</scope>
    <source>
        <strain evidence="3">LSX21</strain>
        <tissue evidence="3">Leaf</tissue>
    </source>
</reference>
<evidence type="ECO:0000313" key="3">
    <source>
        <dbReference type="EMBL" id="KAK6930008.1"/>
    </source>
</evidence>
<proteinExistence type="inferred from homology"/>
<dbReference type="Gene3D" id="3.40.50.720">
    <property type="entry name" value="NAD(P)-binding Rossmann-like Domain"/>
    <property type="match status" value="1"/>
</dbReference>
<name>A0AAN8V7V2_9MAGN</name>
<dbReference type="PRINTS" id="PR00081">
    <property type="entry name" value="GDHRDH"/>
</dbReference>
<dbReference type="Pfam" id="PF13561">
    <property type="entry name" value="adh_short_C2"/>
    <property type="match status" value="1"/>
</dbReference>
<protein>
    <submittedName>
        <fullName evidence="3">Uncharacterized protein</fullName>
    </submittedName>
</protein>
<dbReference type="InterPro" id="IPR002347">
    <property type="entry name" value="SDR_fam"/>
</dbReference>
<dbReference type="SUPFAM" id="SSF51735">
    <property type="entry name" value="NAD(P)-binding Rossmann-fold domains"/>
    <property type="match status" value="1"/>
</dbReference>
<keyword evidence="2" id="KW-0560">Oxidoreductase</keyword>
<evidence type="ECO:0000313" key="4">
    <source>
        <dbReference type="Proteomes" id="UP001370490"/>
    </source>
</evidence>
<dbReference type="Proteomes" id="UP001370490">
    <property type="component" value="Unassembled WGS sequence"/>
</dbReference>
<dbReference type="PANTHER" id="PTHR48107">
    <property type="entry name" value="NADPH-DEPENDENT ALDEHYDE REDUCTASE-LIKE PROTEIN, CHLOROPLASTIC-RELATED"/>
    <property type="match status" value="1"/>
</dbReference>
<evidence type="ECO:0000256" key="1">
    <source>
        <dbReference type="ARBA" id="ARBA00006484"/>
    </source>
</evidence>
<dbReference type="InterPro" id="IPR036291">
    <property type="entry name" value="NAD(P)-bd_dom_sf"/>
</dbReference>
<organism evidence="3 4">
    <name type="scientific">Dillenia turbinata</name>
    <dbReference type="NCBI Taxonomy" id="194707"/>
    <lineage>
        <taxon>Eukaryota</taxon>
        <taxon>Viridiplantae</taxon>
        <taxon>Streptophyta</taxon>
        <taxon>Embryophyta</taxon>
        <taxon>Tracheophyta</taxon>
        <taxon>Spermatophyta</taxon>
        <taxon>Magnoliopsida</taxon>
        <taxon>eudicotyledons</taxon>
        <taxon>Gunneridae</taxon>
        <taxon>Pentapetalae</taxon>
        <taxon>Dilleniales</taxon>
        <taxon>Dilleniaceae</taxon>
        <taxon>Dillenia</taxon>
    </lineage>
</organism>
<comment type="similarity">
    <text evidence="1">Belongs to the short-chain dehydrogenases/reductases (SDR) family.</text>
</comment>
<comment type="caution">
    <text evidence="3">The sequence shown here is derived from an EMBL/GenBank/DDBJ whole genome shotgun (WGS) entry which is preliminary data.</text>
</comment>
<sequence>ILPSYCKSWYLAEKGGFGDRALVTGGDSGIGRAVCICFAREGATVAFIYIKGEEKDASETLRMLLEFIALDAESPIAIPTALGYDEKQEGVVKTYKRIDILVNNAAESHLTSVVEEITEDKLESFWHALKRMRGGSSIINTTSVDAYLGNPKAMDYASSTGAIVAFTRSLAVQLVKKGIRVNGVAPGPVWTPLIPAIMKEDMVAKFESETPMGRAA</sequence>
<accession>A0AAN8V7V2</accession>
<dbReference type="PANTHER" id="PTHR48107:SF16">
    <property type="entry name" value="NADPH-DEPENDENT ALDEHYDE REDUCTASE 1, CHLOROPLASTIC"/>
    <property type="match status" value="1"/>
</dbReference>
<gene>
    <name evidence="3" type="ORF">RJ641_004102</name>
</gene>